<dbReference type="OrthoDB" id="290759at2759"/>
<accession>A0D031</accession>
<reference evidence="1 2" key="1">
    <citation type="journal article" date="2006" name="Nature">
        <title>Global trends of whole-genome duplications revealed by the ciliate Paramecium tetraurelia.</title>
        <authorList>
            <consortium name="Genoscope"/>
            <person name="Aury J.-M."/>
            <person name="Jaillon O."/>
            <person name="Duret L."/>
            <person name="Noel B."/>
            <person name="Jubin C."/>
            <person name="Porcel B.M."/>
            <person name="Segurens B."/>
            <person name="Daubin V."/>
            <person name="Anthouard V."/>
            <person name="Aiach N."/>
            <person name="Arnaiz O."/>
            <person name="Billaut A."/>
            <person name="Beisson J."/>
            <person name="Blanc I."/>
            <person name="Bouhouche K."/>
            <person name="Camara F."/>
            <person name="Duharcourt S."/>
            <person name="Guigo R."/>
            <person name="Gogendeau D."/>
            <person name="Katinka M."/>
            <person name="Keller A.-M."/>
            <person name="Kissmehl R."/>
            <person name="Klotz C."/>
            <person name="Koll F."/>
            <person name="Le Moue A."/>
            <person name="Lepere C."/>
            <person name="Malinsky S."/>
            <person name="Nowacki M."/>
            <person name="Nowak J.K."/>
            <person name="Plattner H."/>
            <person name="Poulain J."/>
            <person name="Ruiz F."/>
            <person name="Serrano V."/>
            <person name="Zagulski M."/>
            <person name="Dessen P."/>
            <person name="Betermier M."/>
            <person name="Weissenbach J."/>
            <person name="Scarpelli C."/>
            <person name="Schachter V."/>
            <person name="Sperling L."/>
            <person name="Meyer E."/>
            <person name="Cohen J."/>
            <person name="Wincker P."/>
        </authorList>
    </citation>
    <scope>NUCLEOTIDE SEQUENCE [LARGE SCALE GENOMIC DNA]</scope>
    <source>
        <strain evidence="1 2">Stock d4-2</strain>
    </source>
</reference>
<sequence length="69" mass="7865">MKSSKCCLAFDKFITGPRGDGNREQIEQHFERDDFNLLCRGKININKNNEDAVRVYQDVGNASLKSSKN</sequence>
<organism evidence="1 2">
    <name type="scientific">Paramecium tetraurelia</name>
    <dbReference type="NCBI Taxonomy" id="5888"/>
    <lineage>
        <taxon>Eukaryota</taxon>
        <taxon>Sar</taxon>
        <taxon>Alveolata</taxon>
        <taxon>Ciliophora</taxon>
        <taxon>Intramacronucleata</taxon>
        <taxon>Oligohymenophorea</taxon>
        <taxon>Peniculida</taxon>
        <taxon>Parameciidae</taxon>
        <taxon>Paramecium</taxon>
    </lineage>
</organism>
<protein>
    <submittedName>
        <fullName evidence="1">Uncharacterized protein</fullName>
    </submittedName>
</protein>
<keyword evidence="2" id="KW-1185">Reference proteome</keyword>
<dbReference type="EMBL" id="CT868240">
    <property type="protein sequence ID" value="CAK76398.1"/>
    <property type="molecule type" value="Genomic_DNA"/>
</dbReference>
<dbReference type="Proteomes" id="UP000000600">
    <property type="component" value="Unassembled WGS sequence"/>
</dbReference>
<dbReference type="InParanoid" id="A0D031"/>
<proteinExistence type="predicted"/>
<name>A0D031_PARTE</name>
<evidence type="ECO:0000313" key="1">
    <source>
        <dbReference type="EMBL" id="CAK76398.1"/>
    </source>
</evidence>
<dbReference type="KEGG" id="ptm:GSPATT00039146001"/>
<dbReference type="RefSeq" id="XP_001443795.1">
    <property type="nucleotide sequence ID" value="XM_001443758.1"/>
</dbReference>
<dbReference type="AlphaFoldDB" id="A0D031"/>
<dbReference type="HOGENOM" id="CLU_2781370_0_0_1"/>
<gene>
    <name evidence="1" type="ORF">GSPATT00039146001</name>
</gene>
<dbReference type="GeneID" id="5029583"/>
<evidence type="ECO:0000313" key="2">
    <source>
        <dbReference type="Proteomes" id="UP000000600"/>
    </source>
</evidence>